<dbReference type="RefSeq" id="WP_182458396.1">
    <property type="nucleotide sequence ID" value="NZ_CP059732.1"/>
</dbReference>
<evidence type="ECO:0000313" key="1">
    <source>
        <dbReference type="EMBL" id="QMW01173.1"/>
    </source>
</evidence>
<evidence type="ECO:0008006" key="3">
    <source>
        <dbReference type="Google" id="ProtNLM"/>
    </source>
</evidence>
<protein>
    <recommendedName>
        <fullName evidence="3">DUF4374 domain-containing protein</fullName>
    </recommendedName>
</protein>
<dbReference type="PROSITE" id="PS51257">
    <property type="entry name" value="PROKAR_LIPOPROTEIN"/>
    <property type="match status" value="1"/>
</dbReference>
<proteinExistence type="predicted"/>
<keyword evidence="2" id="KW-1185">Reference proteome</keyword>
<organism evidence="1 2">
    <name type="scientific">Spirosoma foliorum</name>
    <dbReference type="NCBI Taxonomy" id="2710596"/>
    <lineage>
        <taxon>Bacteria</taxon>
        <taxon>Pseudomonadati</taxon>
        <taxon>Bacteroidota</taxon>
        <taxon>Cytophagia</taxon>
        <taxon>Cytophagales</taxon>
        <taxon>Cytophagaceae</taxon>
        <taxon>Spirosoma</taxon>
    </lineage>
</organism>
<sequence length="380" mass="42055">MKFHLLIFISLGIFAIACHKQTEELVVPRPTWKLRSDIFLINKILLGAHATDKRLIVAHTAGFFQMDAGDTSFIQYSSGGGGTLLSFGGFFSNSLYSPLLSNTLYAGLPNERNSIAITDVFGTRDSTDNYSDYNGGGFIYVPRETGIPNGQVSVFSGAAFGAYNESTKTLLYAVTNPQNQTVNTATRTVVMNKQEKSPYFAYRTGYSNVYRTDSAVQVGFTGSIAVKDYFIITPNESFLTGNVYLYAIDAKTGRTQKVPITISPPYTYFFYKSHLYGLCYNGDLVRSDDGGFSWRRLGYLGLDNFKFAVVNGSLIAYGLSQLFWIDEGAETFSNIRELTNEGLEFSQITGVVAFNNKVFATTLSGLYTIDAKDFFTVKQK</sequence>
<name>A0A7G5GQN1_9BACT</name>
<dbReference type="AlphaFoldDB" id="A0A7G5GQN1"/>
<dbReference type="Proteomes" id="UP000515369">
    <property type="component" value="Chromosome"/>
</dbReference>
<dbReference type="EMBL" id="CP059732">
    <property type="protein sequence ID" value="QMW01173.1"/>
    <property type="molecule type" value="Genomic_DNA"/>
</dbReference>
<accession>A0A7G5GQN1</accession>
<evidence type="ECO:0000313" key="2">
    <source>
        <dbReference type="Proteomes" id="UP000515369"/>
    </source>
</evidence>
<gene>
    <name evidence="1" type="ORF">H3H32_24820</name>
</gene>
<reference evidence="1 2" key="1">
    <citation type="submission" date="2020-07" db="EMBL/GenBank/DDBJ databases">
        <title>Spirosoma foliorum sp. nov., isolated from the leaves on the Nejang mountain Korea, Republic of.</title>
        <authorList>
            <person name="Ho H."/>
            <person name="Lee Y.-J."/>
            <person name="Nurcahyanto D.-A."/>
            <person name="Kim S.-G."/>
        </authorList>
    </citation>
    <scope>NUCLEOTIDE SEQUENCE [LARGE SCALE GENOMIC DNA]</scope>
    <source>
        <strain evidence="1 2">PL0136</strain>
    </source>
</reference>
<dbReference type="KEGG" id="sfol:H3H32_24820"/>